<gene>
    <name evidence="1" type="ORF">J2Y00_002097</name>
</gene>
<protein>
    <submittedName>
        <fullName evidence="1">Uncharacterized protein</fullName>
    </submittedName>
</protein>
<evidence type="ECO:0000313" key="2">
    <source>
        <dbReference type="Proteomes" id="UP001185331"/>
    </source>
</evidence>
<evidence type="ECO:0000313" key="1">
    <source>
        <dbReference type="EMBL" id="MDR6218534.1"/>
    </source>
</evidence>
<proteinExistence type="predicted"/>
<dbReference type="Proteomes" id="UP001185331">
    <property type="component" value="Unassembled WGS sequence"/>
</dbReference>
<dbReference type="RefSeq" id="WP_309855104.1">
    <property type="nucleotide sequence ID" value="NZ_JAVDQJ010000005.1"/>
</dbReference>
<dbReference type="AlphaFoldDB" id="A0AAE3XCQ7"/>
<sequence>MTDLNRRVNARLMPRTRAEVALRDLNRLTARAPESFHLGGSVTDVEDGPWKSAFVEARARLDGALMAFGVQERCPAWWVLRHHVRFESDAVRSWREVMQGERLLFQALTPVVGLAPLRAVAAYSRQVTLSRRALPASASAGTPGAFMVLREVGVVRSNRYGPAVYMLDFSDPARPFRG</sequence>
<comment type="caution">
    <text evidence="1">The sequence shown here is derived from an EMBL/GenBank/DDBJ whole genome shotgun (WGS) entry which is preliminary data.</text>
</comment>
<accession>A0AAE3XCQ7</accession>
<reference evidence="1" key="1">
    <citation type="submission" date="2023-07" db="EMBL/GenBank/DDBJ databases">
        <title>Sorghum-associated microbial communities from plants grown in Nebraska, USA.</title>
        <authorList>
            <person name="Schachtman D."/>
        </authorList>
    </citation>
    <scope>NUCLEOTIDE SEQUENCE</scope>
    <source>
        <strain evidence="1">BE330</strain>
    </source>
</reference>
<name>A0AAE3XCQ7_9DEIO</name>
<dbReference type="EMBL" id="JAVDQK010000004">
    <property type="protein sequence ID" value="MDR6218534.1"/>
    <property type="molecule type" value="Genomic_DNA"/>
</dbReference>
<organism evidence="1 2">
    <name type="scientific">Deinococcus soli</name>
    <name type="common">ex Cha et al. 2016</name>
    <dbReference type="NCBI Taxonomy" id="1309411"/>
    <lineage>
        <taxon>Bacteria</taxon>
        <taxon>Thermotogati</taxon>
        <taxon>Deinococcota</taxon>
        <taxon>Deinococci</taxon>
        <taxon>Deinococcales</taxon>
        <taxon>Deinococcaceae</taxon>
        <taxon>Deinococcus</taxon>
    </lineage>
</organism>